<sequence length="319" mass="36730">ELIPLSSWRYVPTDLNPADMVSRGVNPKQLMDSDQWWLGPSFLTQPESKWPVLTAPENKNLPEIKINKLNTKTINTLTAINKNDLPDIDDYLPDTGDNLPASPTDEPEIKNNVCTYDQPILKCENFSKFMKLQRTVAYVNRFINNIYVKIRKTKRSGHLTTDELKEAFHYLCRISQQESFPEEYKTLSKGLELKSKSNILSLNPYFENGLIRVGGRIDASNYSYDKRHPILLDSAHHVTKLLFEWEHLRNLHAGPQLLLSILRETVWPVNGRRLARRTISRCIRCRRVQGKTLVPKMGDLPSKRLNADFPFISVGLDFA</sequence>
<feature type="non-terminal residue" evidence="1">
    <location>
        <position position="1"/>
    </location>
</feature>
<evidence type="ECO:0000313" key="1">
    <source>
        <dbReference type="EMBL" id="JAT83961.1"/>
    </source>
</evidence>
<feature type="non-terminal residue" evidence="1">
    <location>
        <position position="319"/>
    </location>
</feature>
<reference evidence="1" key="1">
    <citation type="submission" date="2015-09" db="EMBL/GenBank/DDBJ databases">
        <title>De novo assembly of Pectinophora gossypiella (Pink Bollworm) gut transcriptome.</title>
        <authorList>
            <person name="Tassone E.E."/>
        </authorList>
    </citation>
    <scope>NUCLEOTIDE SEQUENCE</scope>
</reference>
<gene>
    <name evidence="1" type="ORF">g.4765</name>
</gene>
<dbReference type="AlphaFoldDB" id="A0A1E1WAS1"/>
<name>A0A1E1WAS1_PECGO</name>
<dbReference type="PANTHER" id="PTHR47331">
    <property type="entry name" value="PHD-TYPE DOMAIN-CONTAINING PROTEIN"/>
    <property type="match status" value="1"/>
</dbReference>
<evidence type="ECO:0008006" key="2">
    <source>
        <dbReference type="Google" id="ProtNLM"/>
    </source>
</evidence>
<dbReference type="PANTHER" id="PTHR47331:SF2">
    <property type="match status" value="1"/>
</dbReference>
<protein>
    <recommendedName>
        <fullName evidence="2">Integrase zinc-binding domain-containing protein</fullName>
    </recommendedName>
</protein>
<dbReference type="OrthoDB" id="5920040at2759"/>
<accession>A0A1E1WAS1</accession>
<proteinExistence type="predicted"/>
<dbReference type="EMBL" id="GDQN01007093">
    <property type="protein sequence ID" value="JAT83961.1"/>
    <property type="molecule type" value="Transcribed_RNA"/>
</dbReference>
<organism evidence="1">
    <name type="scientific">Pectinophora gossypiella</name>
    <name type="common">Cotton pink bollworm</name>
    <name type="synonym">Depressaria gossypiella</name>
    <dbReference type="NCBI Taxonomy" id="13191"/>
    <lineage>
        <taxon>Eukaryota</taxon>
        <taxon>Metazoa</taxon>
        <taxon>Ecdysozoa</taxon>
        <taxon>Arthropoda</taxon>
        <taxon>Hexapoda</taxon>
        <taxon>Insecta</taxon>
        <taxon>Pterygota</taxon>
        <taxon>Neoptera</taxon>
        <taxon>Endopterygota</taxon>
        <taxon>Lepidoptera</taxon>
        <taxon>Glossata</taxon>
        <taxon>Ditrysia</taxon>
        <taxon>Gelechioidea</taxon>
        <taxon>Gelechiidae</taxon>
        <taxon>Apatetrinae</taxon>
        <taxon>Pectinophora</taxon>
    </lineage>
</organism>